<protein>
    <submittedName>
        <fullName evidence="2">Uncharacterized protein</fullName>
    </submittedName>
</protein>
<organism evidence="2 3">
    <name type="scientific">Datura stramonium</name>
    <name type="common">Jimsonweed</name>
    <name type="synonym">Common thornapple</name>
    <dbReference type="NCBI Taxonomy" id="4076"/>
    <lineage>
        <taxon>Eukaryota</taxon>
        <taxon>Viridiplantae</taxon>
        <taxon>Streptophyta</taxon>
        <taxon>Embryophyta</taxon>
        <taxon>Tracheophyta</taxon>
        <taxon>Spermatophyta</taxon>
        <taxon>Magnoliopsida</taxon>
        <taxon>eudicotyledons</taxon>
        <taxon>Gunneridae</taxon>
        <taxon>Pentapetalae</taxon>
        <taxon>asterids</taxon>
        <taxon>lamiids</taxon>
        <taxon>Solanales</taxon>
        <taxon>Solanaceae</taxon>
        <taxon>Solanoideae</taxon>
        <taxon>Datureae</taxon>
        <taxon>Datura</taxon>
    </lineage>
</organism>
<proteinExistence type="predicted"/>
<evidence type="ECO:0000256" key="1">
    <source>
        <dbReference type="SAM" id="MobiDB-lite"/>
    </source>
</evidence>
<evidence type="ECO:0000313" key="3">
    <source>
        <dbReference type="Proteomes" id="UP000823775"/>
    </source>
</evidence>
<feature type="region of interest" description="Disordered" evidence="1">
    <location>
        <begin position="97"/>
        <end position="124"/>
    </location>
</feature>
<gene>
    <name evidence="2" type="ORF">HAX54_009979</name>
</gene>
<evidence type="ECO:0000313" key="2">
    <source>
        <dbReference type="EMBL" id="MCE3217001.1"/>
    </source>
</evidence>
<accession>A0ABS8WYT0</accession>
<reference evidence="2 3" key="1">
    <citation type="journal article" date="2021" name="BMC Genomics">
        <title>Datura genome reveals duplications of psychoactive alkaloid biosynthetic genes and high mutation rate following tissue culture.</title>
        <authorList>
            <person name="Rajewski A."/>
            <person name="Carter-House D."/>
            <person name="Stajich J."/>
            <person name="Litt A."/>
        </authorList>
    </citation>
    <scope>NUCLEOTIDE SEQUENCE [LARGE SCALE GENOMIC DNA]</scope>
    <source>
        <strain evidence="2">AR-01</strain>
    </source>
</reference>
<dbReference type="EMBL" id="JACEIK010015426">
    <property type="protein sequence ID" value="MCE3217001.1"/>
    <property type="molecule type" value="Genomic_DNA"/>
</dbReference>
<keyword evidence="3" id="KW-1185">Reference proteome</keyword>
<feature type="compositionally biased region" description="Polar residues" evidence="1">
    <location>
        <begin position="111"/>
        <end position="124"/>
    </location>
</feature>
<sequence>MDDQITMIDLVENEFECKEVELYKYKIAKLEPKVLQIEQEINDIKKMIADLKNSSNEDLKGHSPIGTTTYPRFESNAHHFSNIHSLSLKEAFNSLTEASKDRKNEGRHFNVETNQVSFTNEHAL</sequence>
<dbReference type="Proteomes" id="UP000823775">
    <property type="component" value="Unassembled WGS sequence"/>
</dbReference>
<feature type="compositionally biased region" description="Basic and acidic residues" evidence="1">
    <location>
        <begin position="98"/>
        <end position="110"/>
    </location>
</feature>
<comment type="caution">
    <text evidence="2">The sequence shown here is derived from an EMBL/GenBank/DDBJ whole genome shotgun (WGS) entry which is preliminary data.</text>
</comment>
<name>A0ABS8WYT0_DATST</name>